<dbReference type="EMBL" id="CP053452">
    <property type="protein sequence ID" value="QJW96042.1"/>
    <property type="molecule type" value="Genomic_DNA"/>
</dbReference>
<reference evidence="5" key="1">
    <citation type="submission" date="2020-05" db="EMBL/GenBank/DDBJ databases">
        <title>Frigoriglobus tundricola gen. nov., sp. nov., a psychrotolerant cellulolytic planctomycete of the family Gemmataceae with two divergent copies of 16S rRNA gene.</title>
        <authorList>
            <person name="Kulichevskaya I.S."/>
            <person name="Ivanova A.A."/>
            <person name="Naumoff D.G."/>
            <person name="Beletsky A.V."/>
            <person name="Rijpstra W.I.C."/>
            <person name="Sinninghe Damste J.S."/>
            <person name="Mardanov A.V."/>
            <person name="Ravin N.V."/>
            <person name="Dedysh S.N."/>
        </authorList>
    </citation>
    <scope>NUCLEOTIDE SEQUENCE [LARGE SCALE GENOMIC DNA]</scope>
    <source>
        <strain evidence="5">PL17</strain>
    </source>
</reference>
<dbReference type="InterPro" id="IPR001478">
    <property type="entry name" value="PDZ"/>
</dbReference>
<organism evidence="4 5">
    <name type="scientific">Frigoriglobus tundricola</name>
    <dbReference type="NCBI Taxonomy" id="2774151"/>
    <lineage>
        <taxon>Bacteria</taxon>
        <taxon>Pseudomonadati</taxon>
        <taxon>Planctomycetota</taxon>
        <taxon>Planctomycetia</taxon>
        <taxon>Gemmatales</taxon>
        <taxon>Gemmataceae</taxon>
        <taxon>Frigoriglobus</taxon>
    </lineage>
</organism>
<proteinExistence type="predicted"/>
<evidence type="ECO:0000313" key="4">
    <source>
        <dbReference type="EMBL" id="QJW96042.1"/>
    </source>
</evidence>
<dbReference type="SMART" id="SM00228">
    <property type="entry name" value="PDZ"/>
    <property type="match status" value="1"/>
</dbReference>
<name>A0A6M5YSW6_9BACT</name>
<feature type="compositionally biased region" description="Basic and acidic residues" evidence="1">
    <location>
        <begin position="133"/>
        <end position="142"/>
    </location>
</feature>
<dbReference type="RefSeq" id="WP_171471697.1">
    <property type="nucleotide sequence ID" value="NZ_CP053452.2"/>
</dbReference>
<dbReference type="InterPro" id="IPR036034">
    <property type="entry name" value="PDZ_sf"/>
</dbReference>
<dbReference type="KEGG" id="ftj:FTUN_3596"/>
<feature type="domain" description="PDZ" evidence="3">
    <location>
        <begin position="234"/>
        <end position="292"/>
    </location>
</feature>
<evidence type="ECO:0000256" key="1">
    <source>
        <dbReference type="SAM" id="MobiDB-lite"/>
    </source>
</evidence>
<dbReference type="AlphaFoldDB" id="A0A6M5YSW6"/>
<dbReference type="Gene3D" id="2.30.42.10">
    <property type="match status" value="1"/>
</dbReference>
<keyword evidence="5" id="KW-1185">Reference proteome</keyword>
<evidence type="ECO:0000313" key="5">
    <source>
        <dbReference type="Proteomes" id="UP000503447"/>
    </source>
</evidence>
<dbReference type="SUPFAM" id="SSF50156">
    <property type="entry name" value="PDZ domain-like"/>
    <property type="match status" value="1"/>
</dbReference>
<feature type="region of interest" description="Disordered" evidence="1">
    <location>
        <begin position="325"/>
        <end position="344"/>
    </location>
</feature>
<sequence length="360" mass="38110">MIRAGMCVATGVLATVATWAGVAHFTPADAAPVGAAREDTKPTADAKPVDLTALRASIEAATNRGENVDEVRKAFDAFEKSAPKTGADAVPSELQTLRDAVDAAARKGEAVEAIAKELAAVETAVAGRSLAKPRPEPRREPDPSPNPGFLPFPNADIGGVDPKLFNKAMELQRRAKELMLKNPRDPEAIKEAQRLRTEAAELLLKAARGGGAGGLPIAPLFPDLDRNQDRVRFGIRMDRVPAVAADQLGLEPNTGIVVALVMPGTAAEKAGLKMYDIILEFAGKPVTDNTEDFAQRVNDVKAGEKVDLVLLRKGKKVEVKGIELPDVPRRPAQPQPLPFPALPLPGLAPQAAPAPLQLLP</sequence>
<keyword evidence="2" id="KW-0732">Signal</keyword>
<protein>
    <recommendedName>
        <fullName evidence="3">PDZ domain-containing protein</fullName>
    </recommendedName>
</protein>
<evidence type="ECO:0000259" key="3">
    <source>
        <dbReference type="PROSITE" id="PS50106"/>
    </source>
</evidence>
<feature type="chain" id="PRO_5026943126" description="PDZ domain-containing protein" evidence="2">
    <location>
        <begin position="31"/>
        <end position="360"/>
    </location>
</feature>
<evidence type="ECO:0000256" key="2">
    <source>
        <dbReference type="SAM" id="SignalP"/>
    </source>
</evidence>
<dbReference type="PROSITE" id="PS50106">
    <property type="entry name" value="PDZ"/>
    <property type="match status" value="1"/>
</dbReference>
<feature type="region of interest" description="Disordered" evidence="1">
    <location>
        <begin position="127"/>
        <end position="150"/>
    </location>
</feature>
<dbReference type="Proteomes" id="UP000503447">
    <property type="component" value="Chromosome"/>
</dbReference>
<accession>A0A6M5YSW6</accession>
<dbReference type="Pfam" id="PF13180">
    <property type="entry name" value="PDZ_2"/>
    <property type="match status" value="1"/>
</dbReference>
<feature type="compositionally biased region" description="Pro residues" evidence="1">
    <location>
        <begin position="331"/>
        <end position="343"/>
    </location>
</feature>
<feature type="signal peptide" evidence="2">
    <location>
        <begin position="1"/>
        <end position="30"/>
    </location>
</feature>
<gene>
    <name evidence="4" type="ORF">FTUN_3596</name>
</gene>